<dbReference type="OrthoDB" id="9803764at2"/>
<reference evidence="4" key="2">
    <citation type="submission" date="2025-08" db="UniProtKB">
        <authorList>
            <consortium name="RefSeq"/>
        </authorList>
    </citation>
    <scope>IDENTIFICATION</scope>
</reference>
<dbReference type="CDD" id="cd03139">
    <property type="entry name" value="GATase1_PfpI_2"/>
    <property type="match status" value="1"/>
</dbReference>
<dbReference type="GO" id="GO:0006355">
    <property type="term" value="P:regulation of DNA-templated transcription"/>
    <property type="evidence" value="ECO:0007669"/>
    <property type="project" value="TreeGrafter"/>
</dbReference>
<dbReference type="Pfam" id="PF01965">
    <property type="entry name" value="DJ-1_PfpI"/>
    <property type="match status" value="1"/>
</dbReference>
<dbReference type="Proteomes" id="UP000675920">
    <property type="component" value="Unplaced"/>
</dbReference>
<feature type="region of interest" description="Disordered" evidence="1">
    <location>
        <begin position="203"/>
        <end position="223"/>
    </location>
</feature>
<proteinExistence type="predicted"/>
<dbReference type="Gene3D" id="3.40.50.880">
    <property type="match status" value="1"/>
</dbReference>
<dbReference type="PANTHER" id="PTHR43130">
    <property type="entry name" value="ARAC-FAMILY TRANSCRIPTIONAL REGULATOR"/>
    <property type="match status" value="1"/>
</dbReference>
<dbReference type="InterPro" id="IPR029062">
    <property type="entry name" value="Class_I_gatase-like"/>
</dbReference>
<protein>
    <submittedName>
        <fullName evidence="4">DJ-1/PfpI family protein</fullName>
        <ecNumber evidence="4">4.2.1.-</ecNumber>
    </submittedName>
</protein>
<name>A0A8B6X9E4_9BURK</name>
<evidence type="ECO:0000259" key="2">
    <source>
        <dbReference type="Pfam" id="PF01965"/>
    </source>
</evidence>
<evidence type="ECO:0000256" key="1">
    <source>
        <dbReference type="SAM" id="MobiDB-lite"/>
    </source>
</evidence>
<organism evidence="3 4">
    <name type="scientific">Derxia gummosa DSM 723</name>
    <dbReference type="NCBI Taxonomy" id="1121388"/>
    <lineage>
        <taxon>Bacteria</taxon>
        <taxon>Pseudomonadati</taxon>
        <taxon>Pseudomonadota</taxon>
        <taxon>Betaproteobacteria</taxon>
        <taxon>Burkholderiales</taxon>
        <taxon>Alcaligenaceae</taxon>
        <taxon>Derxia</taxon>
    </lineage>
</organism>
<accession>A0A8B6X9E4</accession>
<dbReference type="RefSeq" id="WP_051378258.1">
    <property type="nucleotide sequence ID" value="NZ_AXWS01000008.1"/>
</dbReference>
<keyword evidence="3" id="KW-1185">Reference proteome</keyword>
<dbReference type="AlphaFoldDB" id="A0A8B6X9E4"/>
<dbReference type="SUPFAM" id="SSF52317">
    <property type="entry name" value="Class I glutamine amidotransferase-like"/>
    <property type="match status" value="1"/>
</dbReference>
<dbReference type="InterPro" id="IPR002818">
    <property type="entry name" value="DJ-1/PfpI"/>
</dbReference>
<sequence length="223" mass="23349">MTATVAIYLFPDVEVLDFAGPYEVFTTASRVARKLDPAAAEPFSVMTVAREPGPVRARAGLRVIADATFDRLLPPDVLLIPGGVVTVELQSVEVIDWLRSVAGSARLTASVCTGAFLLARAGLLEGRACTTHWEDAADLRAMFPGLDVREGRRWVDEGAVVTSAGISAGIDMSLHLVARLAGRELALATARQMEVDWHEDGATPTMAATGAAPASGAPAPATA</sequence>
<dbReference type="EC" id="4.2.1.-" evidence="4"/>
<dbReference type="PANTHER" id="PTHR43130:SF14">
    <property type="entry name" value="DJ-1_PFPI DOMAIN-CONTAINING PROTEIN"/>
    <property type="match status" value="1"/>
</dbReference>
<reference evidence="4" key="1">
    <citation type="journal article" date="2004" name="BMC Evol. Biol.">
        <title>Evolutionary and functional relationships within the DJ1 superfamily.</title>
        <authorList>
            <person name="Bandyopadhyay S."/>
            <person name="Cookson M.R."/>
        </authorList>
    </citation>
    <scope>NUCLEOTIDE SEQUENCE</scope>
</reference>
<evidence type="ECO:0000313" key="4">
    <source>
        <dbReference type="RefSeq" id="WP_051378258.1"/>
    </source>
</evidence>
<evidence type="ECO:0000313" key="3">
    <source>
        <dbReference type="Proteomes" id="UP000675920"/>
    </source>
</evidence>
<feature type="domain" description="DJ-1/PfpI" evidence="2">
    <location>
        <begin position="4"/>
        <end position="178"/>
    </location>
</feature>
<dbReference type="InterPro" id="IPR052158">
    <property type="entry name" value="INH-QAR"/>
</dbReference>